<keyword evidence="1" id="KW-0732">Signal</keyword>
<protein>
    <submittedName>
        <fullName evidence="2">Uncharacterized protein</fullName>
    </submittedName>
</protein>
<dbReference type="AlphaFoldDB" id="A0A9X2GXS0"/>
<feature type="signal peptide" evidence="1">
    <location>
        <begin position="1"/>
        <end position="31"/>
    </location>
</feature>
<gene>
    <name evidence="2" type="ORF">HD597_012936</name>
</gene>
<proteinExistence type="predicted"/>
<dbReference type="EMBL" id="JAMZEB010000004">
    <property type="protein sequence ID" value="MCP2365832.1"/>
    <property type="molecule type" value="Genomic_DNA"/>
</dbReference>
<accession>A0A9X2GXS0</accession>
<organism evidence="2 3">
    <name type="scientific">Nonomuraea thailandensis</name>
    <dbReference type="NCBI Taxonomy" id="1188745"/>
    <lineage>
        <taxon>Bacteria</taxon>
        <taxon>Bacillati</taxon>
        <taxon>Actinomycetota</taxon>
        <taxon>Actinomycetes</taxon>
        <taxon>Streptosporangiales</taxon>
        <taxon>Streptosporangiaceae</taxon>
        <taxon>Nonomuraea</taxon>
    </lineage>
</organism>
<dbReference type="Proteomes" id="UP001139648">
    <property type="component" value="Unassembled WGS sequence"/>
</dbReference>
<evidence type="ECO:0000313" key="3">
    <source>
        <dbReference type="Proteomes" id="UP001139648"/>
    </source>
</evidence>
<evidence type="ECO:0000256" key="1">
    <source>
        <dbReference type="SAM" id="SignalP"/>
    </source>
</evidence>
<dbReference type="RefSeq" id="WP_253760398.1">
    <property type="nucleotide sequence ID" value="NZ_BAABKA010000019.1"/>
</dbReference>
<reference evidence="2" key="1">
    <citation type="submission" date="2022-06" db="EMBL/GenBank/DDBJ databases">
        <title>Sequencing the genomes of 1000 actinobacteria strains.</title>
        <authorList>
            <person name="Klenk H.-P."/>
        </authorList>
    </citation>
    <scope>NUCLEOTIDE SEQUENCE</scope>
    <source>
        <strain evidence="2">DSM 46694</strain>
    </source>
</reference>
<feature type="chain" id="PRO_5040952858" evidence="1">
    <location>
        <begin position="32"/>
        <end position="112"/>
    </location>
</feature>
<name>A0A9X2GXS0_9ACTN</name>
<sequence>MKRFFSLFAGVTLAVGTVAMGSLAVATTASAASTAGWPTGCDYYLYLSGARAECSSGSGQFKATVNCLPYSGGAIVYRVAAEWRNAGSGKFSYVPCPPMTANLSAGIIKRAG</sequence>
<comment type="caution">
    <text evidence="2">The sequence shown here is derived from an EMBL/GenBank/DDBJ whole genome shotgun (WGS) entry which is preliminary data.</text>
</comment>
<evidence type="ECO:0000313" key="2">
    <source>
        <dbReference type="EMBL" id="MCP2365832.1"/>
    </source>
</evidence>
<keyword evidence="3" id="KW-1185">Reference proteome</keyword>